<feature type="transmembrane region" description="Helical" evidence="1">
    <location>
        <begin position="45"/>
        <end position="70"/>
    </location>
</feature>
<dbReference type="AlphaFoldDB" id="A0A437M133"/>
<keyword evidence="1" id="KW-1133">Transmembrane helix</keyword>
<feature type="transmembrane region" description="Helical" evidence="1">
    <location>
        <begin position="117"/>
        <end position="135"/>
    </location>
</feature>
<dbReference type="EMBL" id="SACL01000011">
    <property type="protein sequence ID" value="RVT91429.1"/>
    <property type="molecule type" value="Genomic_DNA"/>
</dbReference>
<evidence type="ECO:0000313" key="3">
    <source>
        <dbReference type="Proteomes" id="UP000282957"/>
    </source>
</evidence>
<accession>A0A437M133</accession>
<keyword evidence="1" id="KW-0812">Transmembrane</keyword>
<dbReference type="RefSeq" id="WP_127789847.1">
    <property type="nucleotide sequence ID" value="NZ_SACL01000011.1"/>
</dbReference>
<reference evidence="2 3" key="1">
    <citation type="submission" date="2019-01" db="EMBL/GenBank/DDBJ databases">
        <authorList>
            <person name="Chen W.-M."/>
        </authorList>
    </citation>
    <scope>NUCLEOTIDE SEQUENCE [LARGE SCALE GENOMIC DNA]</scope>
    <source>
        <strain evidence="2 3">CCP-6</strain>
    </source>
</reference>
<keyword evidence="3" id="KW-1185">Reference proteome</keyword>
<comment type="caution">
    <text evidence="2">The sequence shown here is derived from an EMBL/GenBank/DDBJ whole genome shotgun (WGS) entry which is preliminary data.</text>
</comment>
<dbReference type="Proteomes" id="UP000282957">
    <property type="component" value="Unassembled WGS sequence"/>
</dbReference>
<evidence type="ECO:0000256" key="1">
    <source>
        <dbReference type="SAM" id="Phobius"/>
    </source>
</evidence>
<organism evidence="2 3">
    <name type="scientific">Rhodovarius crocodyli</name>
    <dbReference type="NCBI Taxonomy" id="1979269"/>
    <lineage>
        <taxon>Bacteria</taxon>
        <taxon>Pseudomonadati</taxon>
        <taxon>Pseudomonadota</taxon>
        <taxon>Alphaproteobacteria</taxon>
        <taxon>Acetobacterales</taxon>
        <taxon>Roseomonadaceae</taxon>
        <taxon>Rhodovarius</taxon>
    </lineage>
</organism>
<gene>
    <name evidence="2" type="ORF">EOD42_22500</name>
</gene>
<name>A0A437M133_9PROT</name>
<protein>
    <submittedName>
        <fullName evidence="2">Uncharacterized protein</fullName>
    </submittedName>
</protein>
<sequence>MQFLFILILLALGAATFRLRGSQTFERLAGRGATTARIMWATSVAFAAVPLAGIPLIFAPQLALALYVGALAPWWGSLDMGRQHGTLWGDIAWHTLRGFIWTGPAALLFVLTGTGDGTWLLLVGGTCGVIYAICWQITDRYPVESAECVFGAAIAGGIAAA</sequence>
<proteinExistence type="predicted"/>
<keyword evidence="1" id="KW-0472">Membrane</keyword>
<evidence type="ECO:0000313" key="2">
    <source>
        <dbReference type="EMBL" id="RVT91429.1"/>
    </source>
</evidence>